<feature type="compositionally biased region" description="Low complexity" evidence="1">
    <location>
        <begin position="8"/>
        <end position="22"/>
    </location>
</feature>
<dbReference type="Proteomes" id="UP000320333">
    <property type="component" value="Unassembled WGS sequence"/>
</dbReference>
<proteinExistence type="predicted"/>
<dbReference type="EMBL" id="QEAP01000426">
    <property type="protein sequence ID" value="TPX66775.1"/>
    <property type="molecule type" value="Genomic_DNA"/>
</dbReference>
<reference evidence="2 3" key="1">
    <citation type="journal article" date="2019" name="Sci. Rep.">
        <title>Comparative genomics of chytrid fungi reveal insights into the obligate biotrophic and pathogenic lifestyle of Synchytrium endobioticum.</title>
        <authorList>
            <person name="van de Vossenberg B.T.L.H."/>
            <person name="Warris S."/>
            <person name="Nguyen H.D.T."/>
            <person name="van Gent-Pelzer M.P.E."/>
            <person name="Joly D.L."/>
            <person name="van de Geest H.C."/>
            <person name="Bonants P.J.M."/>
            <person name="Smith D.S."/>
            <person name="Levesque C.A."/>
            <person name="van der Lee T.A.J."/>
        </authorList>
    </citation>
    <scope>NUCLEOTIDE SEQUENCE [LARGE SCALE GENOMIC DNA]</scope>
    <source>
        <strain evidence="2 3">CBS 675.73</strain>
    </source>
</reference>
<evidence type="ECO:0000256" key="1">
    <source>
        <dbReference type="SAM" id="MobiDB-lite"/>
    </source>
</evidence>
<keyword evidence="3" id="KW-1185">Reference proteome</keyword>
<protein>
    <submittedName>
        <fullName evidence="2">Uncharacterized protein</fullName>
    </submittedName>
</protein>
<feature type="region of interest" description="Disordered" evidence="1">
    <location>
        <begin position="1"/>
        <end position="34"/>
    </location>
</feature>
<organism evidence="2 3">
    <name type="scientific">Chytriomyces confervae</name>
    <dbReference type="NCBI Taxonomy" id="246404"/>
    <lineage>
        <taxon>Eukaryota</taxon>
        <taxon>Fungi</taxon>
        <taxon>Fungi incertae sedis</taxon>
        <taxon>Chytridiomycota</taxon>
        <taxon>Chytridiomycota incertae sedis</taxon>
        <taxon>Chytridiomycetes</taxon>
        <taxon>Chytridiales</taxon>
        <taxon>Chytriomycetaceae</taxon>
        <taxon>Chytriomyces</taxon>
    </lineage>
</organism>
<dbReference type="OrthoDB" id="2160571at2759"/>
<sequence>MSTTSERPAAAAPTPKQATHPASRSPSPALSEATTLSLGTPFSSLSSMSNPVLVAYPSPRAIAHPDRSFADLDALVSDIVKRILYVNVSEKDEKRPLPAARRQRNSVTSLHHTPAAARSTHTHAHVTLNVASATSAPHTGCPVSRSLRVVGSRCDQVTRNGEVKSKMEFRRILVVDACAGDEETDEELTAVNASSGSDSESAFFNSKDAKQTPVAADEDGCGGRGRVHVTPSPSKPKFATSTKFSSSAVTSNATTQLKSPTPCTSTTASTVTLSSSKEVLGPIMGKDDEPSLAEEMRMLLEEVCDESQTSAMMSITVRSFAGHPAVVALSSSPLRRTPSSPTMMTPVNESEGPSDAIESLADKLDNVSMLPQPTGGCRLNEPCHAGVHAPCEVWGYQIGPVEMCQCGPHLADGYRLYKMNKDVVTWMCSSSNGIQGGPVKPGDAVWKLPNETYI</sequence>
<comment type="caution">
    <text evidence="2">The sequence shown here is derived from an EMBL/GenBank/DDBJ whole genome shotgun (WGS) entry which is preliminary data.</text>
</comment>
<feature type="region of interest" description="Disordered" evidence="1">
    <location>
        <begin position="193"/>
        <end position="243"/>
    </location>
</feature>
<name>A0A507ETU8_9FUNG</name>
<evidence type="ECO:0000313" key="3">
    <source>
        <dbReference type="Proteomes" id="UP000320333"/>
    </source>
</evidence>
<feature type="compositionally biased region" description="Low complexity" evidence="1">
    <location>
        <begin position="332"/>
        <end position="342"/>
    </location>
</feature>
<feature type="compositionally biased region" description="Polar residues" evidence="1">
    <location>
        <begin position="24"/>
        <end position="34"/>
    </location>
</feature>
<gene>
    <name evidence="2" type="ORF">CcCBS67573_g07715</name>
</gene>
<feature type="region of interest" description="Disordered" evidence="1">
    <location>
        <begin position="332"/>
        <end position="354"/>
    </location>
</feature>
<feature type="compositionally biased region" description="Polar residues" evidence="1">
    <location>
        <begin position="193"/>
        <end position="204"/>
    </location>
</feature>
<feature type="region of interest" description="Disordered" evidence="1">
    <location>
        <begin position="95"/>
        <end position="122"/>
    </location>
</feature>
<dbReference type="AlphaFoldDB" id="A0A507ETU8"/>
<evidence type="ECO:0000313" key="2">
    <source>
        <dbReference type="EMBL" id="TPX66775.1"/>
    </source>
</evidence>
<accession>A0A507ETU8</accession>